<keyword evidence="3 6" id="KW-0815">Transposition</keyword>
<dbReference type="PATRIC" id="fig|1666911.3.peg.3091"/>
<dbReference type="AlphaFoldDB" id="A0A0N8KM55"/>
<gene>
    <name evidence="8" type="ORF">HLUCCA11_20635</name>
</gene>
<sequence length="393" mass="44967">MNEFLGQYQELKDDAGRQAVVRNGYLPARTVTTGLGDVEIQVPKVRDRTKSGIKFNSLLLPPYLKRSRSVEEVLPWLYLKGVSTGDFGEALAALLGPEAKGLSSATISRLKAKWRDEHKDWQGRSLKHKRYVYVWADGIYFNIRSDERQCILVMIGVTDTGYKELIGISAGYRESELSWKTLMLKIKDQGLQHDPQLAIGDGALGFWKALPQVWPTTRKQRCWVHKTANVLNKLPKKLQPQAKSALWEIYRAETKTDANIAFNRFLKTYRAKYPEATECIEKDRDVLLAFYDFPAEHWQHIRSTNPIESTFATVRLRTDKTRGAVSKETITPLVFKLVESAQKRWLRIRGFKHLGDVIEGVQFTDGIRIEEEKKAMATPSQREIAQQSEKKVA</sequence>
<evidence type="ECO:0000256" key="4">
    <source>
        <dbReference type="ARBA" id="ARBA00023125"/>
    </source>
</evidence>
<feature type="region of interest" description="Disordered" evidence="7">
    <location>
        <begin position="374"/>
        <end position="393"/>
    </location>
</feature>
<protein>
    <recommendedName>
        <fullName evidence="6">Mutator family transposase</fullName>
    </recommendedName>
</protein>
<feature type="compositionally biased region" description="Polar residues" evidence="7">
    <location>
        <begin position="378"/>
        <end position="387"/>
    </location>
</feature>
<dbReference type="GO" id="GO:0006313">
    <property type="term" value="P:DNA transposition"/>
    <property type="evidence" value="ECO:0007669"/>
    <property type="project" value="UniProtKB-UniRule"/>
</dbReference>
<comment type="similarity">
    <text evidence="2 6">Belongs to the transposase mutator family.</text>
</comment>
<reference evidence="8 9" key="1">
    <citation type="submission" date="2015-09" db="EMBL/GenBank/DDBJ databases">
        <title>Identification and resolution of microdiversity through metagenomic sequencing of parallel consortia.</title>
        <authorList>
            <person name="Nelson W.C."/>
            <person name="Romine M.F."/>
            <person name="Lindemann S.R."/>
        </authorList>
    </citation>
    <scope>NUCLEOTIDE SEQUENCE [LARGE SCALE GENOMIC DNA]</scope>
    <source>
        <strain evidence="8">Ana</strain>
    </source>
</reference>
<evidence type="ECO:0000256" key="1">
    <source>
        <dbReference type="ARBA" id="ARBA00002190"/>
    </source>
</evidence>
<dbReference type="STRING" id="1666911.HLUCCA11_20635"/>
<evidence type="ECO:0000313" key="8">
    <source>
        <dbReference type="EMBL" id="KPQ32794.1"/>
    </source>
</evidence>
<evidence type="ECO:0000256" key="3">
    <source>
        <dbReference type="ARBA" id="ARBA00022578"/>
    </source>
</evidence>
<dbReference type="Proteomes" id="UP000050465">
    <property type="component" value="Unassembled WGS sequence"/>
</dbReference>
<dbReference type="Pfam" id="PF00872">
    <property type="entry name" value="Transposase_mut"/>
    <property type="match status" value="1"/>
</dbReference>
<evidence type="ECO:0000256" key="6">
    <source>
        <dbReference type="RuleBase" id="RU365089"/>
    </source>
</evidence>
<name>A0A0N8KM55_9CYAN</name>
<evidence type="ECO:0000256" key="5">
    <source>
        <dbReference type="ARBA" id="ARBA00023172"/>
    </source>
</evidence>
<dbReference type="NCBIfam" id="NF033543">
    <property type="entry name" value="transpos_IS256"/>
    <property type="match status" value="1"/>
</dbReference>
<dbReference type="EMBL" id="LJZR01000046">
    <property type="protein sequence ID" value="KPQ32794.1"/>
    <property type="molecule type" value="Genomic_DNA"/>
</dbReference>
<dbReference type="InterPro" id="IPR001207">
    <property type="entry name" value="Transposase_mutator"/>
</dbReference>
<proteinExistence type="inferred from homology"/>
<organism evidence="8 9">
    <name type="scientific">Phormidesmis priestleyi Ana</name>
    <dbReference type="NCBI Taxonomy" id="1666911"/>
    <lineage>
        <taxon>Bacteria</taxon>
        <taxon>Bacillati</taxon>
        <taxon>Cyanobacteriota</taxon>
        <taxon>Cyanophyceae</taxon>
        <taxon>Leptolyngbyales</taxon>
        <taxon>Leptolyngbyaceae</taxon>
        <taxon>Phormidesmis</taxon>
    </lineage>
</organism>
<dbReference type="GO" id="GO:0003677">
    <property type="term" value="F:DNA binding"/>
    <property type="evidence" value="ECO:0007669"/>
    <property type="project" value="UniProtKB-UniRule"/>
</dbReference>
<accession>A0A0N8KM55</accession>
<keyword evidence="6" id="KW-0814">Transposable element</keyword>
<dbReference type="PANTHER" id="PTHR33217">
    <property type="entry name" value="TRANSPOSASE FOR INSERTION SEQUENCE ELEMENT IS1081"/>
    <property type="match status" value="1"/>
</dbReference>
<dbReference type="PANTHER" id="PTHR33217:SF9">
    <property type="entry name" value="MUTATOR FAMILY TRANSPOSASE"/>
    <property type="match status" value="1"/>
</dbReference>
<evidence type="ECO:0000256" key="2">
    <source>
        <dbReference type="ARBA" id="ARBA00010961"/>
    </source>
</evidence>
<keyword evidence="5 6" id="KW-0233">DNA recombination</keyword>
<evidence type="ECO:0000313" key="9">
    <source>
        <dbReference type="Proteomes" id="UP000050465"/>
    </source>
</evidence>
<dbReference type="PROSITE" id="PS01007">
    <property type="entry name" value="TRANSPOSASE_MUTATOR"/>
    <property type="match status" value="1"/>
</dbReference>
<dbReference type="GO" id="GO:0004803">
    <property type="term" value="F:transposase activity"/>
    <property type="evidence" value="ECO:0007669"/>
    <property type="project" value="UniProtKB-UniRule"/>
</dbReference>
<evidence type="ECO:0000256" key="7">
    <source>
        <dbReference type="SAM" id="MobiDB-lite"/>
    </source>
</evidence>
<comment type="function">
    <text evidence="1 6">Required for the transposition of the insertion element.</text>
</comment>
<comment type="caution">
    <text evidence="8">The sequence shown here is derived from an EMBL/GenBank/DDBJ whole genome shotgun (WGS) entry which is preliminary data.</text>
</comment>
<keyword evidence="4 6" id="KW-0238">DNA-binding</keyword>